<dbReference type="SUPFAM" id="SSF103473">
    <property type="entry name" value="MFS general substrate transporter"/>
    <property type="match status" value="1"/>
</dbReference>
<keyword evidence="2" id="KW-1003">Cell membrane</keyword>
<evidence type="ECO:0000313" key="8">
    <source>
        <dbReference type="EMBL" id="MEN2791700.1"/>
    </source>
</evidence>
<reference evidence="8 9" key="1">
    <citation type="submission" date="2024-05" db="EMBL/GenBank/DDBJ databases">
        <authorList>
            <person name="Liu Q."/>
            <person name="Xin Y.-H."/>
        </authorList>
    </citation>
    <scope>NUCLEOTIDE SEQUENCE [LARGE SCALE GENOMIC DNA]</scope>
    <source>
        <strain evidence="8 9">CGMCC 1.10181</strain>
    </source>
</reference>
<comment type="subcellular location">
    <subcellularLocation>
        <location evidence="1">Cell inner membrane</location>
        <topology evidence="1">Multi-pass membrane protein</topology>
    </subcellularLocation>
</comment>
<dbReference type="InterPro" id="IPR050375">
    <property type="entry name" value="MFS_TsgA-like"/>
</dbReference>
<keyword evidence="5 6" id="KW-0472">Membrane</keyword>
<dbReference type="Proteomes" id="UP001419910">
    <property type="component" value="Unassembled WGS sequence"/>
</dbReference>
<keyword evidence="9" id="KW-1185">Reference proteome</keyword>
<dbReference type="InterPro" id="IPR036259">
    <property type="entry name" value="MFS_trans_sf"/>
</dbReference>
<dbReference type="PANTHER" id="PTHR43702">
    <property type="entry name" value="L-FUCOSE-PROTON SYMPORTER"/>
    <property type="match status" value="1"/>
</dbReference>
<keyword evidence="3 6" id="KW-0812">Transmembrane</keyword>
<feature type="transmembrane region" description="Helical" evidence="6">
    <location>
        <begin position="21"/>
        <end position="39"/>
    </location>
</feature>
<evidence type="ECO:0000256" key="6">
    <source>
        <dbReference type="SAM" id="Phobius"/>
    </source>
</evidence>
<dbReference type="Pfam" id="PF07690">
    <property type="entry name" value="MFS_1"/>
    <property type="match status" value="1"/>
</dbReference>
<evidence type="ECO:0000256" key="5">
    <source>
        <dbReference type="ARBA" id="ARBA00023136"/>
    </source>
</evidence>
<dbReference type="CDD" id="cd17394">
    <property type="entry name" value="MFS_FucP_like"/>
    <property type="match status" value="1"/>
</dbReference>
<gene>
    <name evidence="8" type="primary">fucP</name>
    <name evidence="8" type="ORF">ABC974_18865</name>
</gene>
<feature type="transmembrane region" description="Helical" evidence="6">
    <location>
        <begin position="367"/>
        <end position="387"/>
    </location>
</feature>
<evidence type="ECO:0000259" key="7">
    <source>
        <dbReference type="PROSITE" id="PS50850"/>
    </source>
</evidence>
<accession>A0ABU9Y7C3</accession>
<evidence type="ECO:0000313" key="9">
    <source>
        <dbReference type="Proteomes" id="UP001419910"/>
    </source>
</evidence>
<evidence type="ECO:0000256" key="2">
    <source>
        <dbReference type="ARBA" id="ARBA00022475"/>
    </source>
</evidence>
<sequence length="425" mass="44367">MGTAQIVTDRHLMPAGEGEQASRPALILVTGLFFLWGVANNLNDILIAHFRHVFSLTDFQSGLVQSAFYLGYFCFAIPAALFMRRFGYKAAVIFGLLLFASGALLFWPASVELSYGFFLAALFVIASGLAFLETAANPMVPALGPADTADRRLNFAQAFNPLGSIAGISLGAVLILSNGAGAAADAASVRLPYMLIAAIVLVWALLLHHTPLPAAATRGERGDAGGIGGLAAYRALLGRPRYLAGVAAQFFYVGAQVGIWSYLIRYVGVALPWLSQRDAAWLLTGALILFMIGRFTGSALLARISGARLMLAFAAINAVLCIVAAAMGGAIGVTALLLTSFFMSVMYPTIFVLALRGLGPLTKPGASLIVMAIIGGAVLTAAMGLVSDRTGTIRAAMLVPALCFLVVGLFARLHLGDAGGHKGTA</sequence>
<feature type="domain" description="Major facilitator superfamily (MFS) profile" evidence="7">
    <location>
        <begin position="25"/>
        <end position="419"/>
    </location>
</feature>
<dbReference type="PANTHER" id="PTHR43702:SF11">
    <property type="entry name" value="L-FUCOSE-PROTON SYMPORTER"/>
    <property type="match status" value="1"/>
</dbReference>
<organism evidence="8 9">
    <name type="scientific">Sphingomonas oligophenolica</name>
    <dbReference type="NCBI Taxonomy" id="301154"/>
    <lineage>
        <taxon>Bacteria</taxon>
        <taxon>Pseudomonadati</taxon>
        <taxon>Pseudomonadota</taxon>
        <taxon>Alphaproteobacteria</taxon>
        <taxon>Sphingomonadales</taxon>
        <taxon>Sphingomonadaceae</taxon>
        <taxon>Sphingomonas</taxon>
    </lineage>
</organism>
<feature type="transmembrane region" description="Helical" evidence="6">
    <location>
        <begin position="242"/>
        <end position="264"/>
    </location>
</feature>
<feature type="transmembrane region" description="Helical" evidence="6">
    <location>
        <begin position="59"/>
        <end position="83"/>
    </location>
</feature>
<feature type="transmembrane region" description="Helical" evidence="6">
    <location>
        <begin position="113"/>
        <end position="132"/>
    </location>
</feature>
<comment type="caution">
    <text evidence="8">The sequence shown here is derived from an EMBL/GenBank/DDBJ whole genome shotgun (WGS) entry which is preliminary data.</text>
</comment>
<dbReference type="EMBL" id="JBDIME010000019">
    <property type="protein sequence ID" value="MEN2791700.1"/>
    <property type="molecule type" value="Genomic_DNA"/>
</dbReference>
<feature type="transmembrane region" description="Helical" evidence="6">
    <location>
        <begin position="153"/>
        <end position="177"/>
    </location>
</feature>
<feature type="transmembrane region" description="Helical" evidence="6">
    <location>
        <begin position="189"/>
        <end position="208"/>
    </location>
</feature>
<keyword evidence="4 6" id="KW-1133">Transmembrane helix</keyword>
<feature type="transmembrane region" description="Helical" evidence="6">
    <location>
        <begin position="279"/>
        <end position="302"/>
    </location>
</feature>
<feature type="transmembrane region" description="Helical" evidence="6">
    <location>
        <begin position="309"/>
        <end position="327"/>
    </location>
</feature>
<protein>
    <submittedName>
        <fullName evidence="8">L-fucose:H+ symporter permease</fullName>
    </submittedName>
</protein>
<evidence type="ECO:0000256" key="1">
    <source>
        <dbReference type="ARBA" id="ARBA00004429"/>
    </source>
</evidence>
<feature type="transmembrane region" description="Helical" evidence="6">
    <location>
        <begin position="90"/>
        <end position="107"/>
    </location>
</feature>
<dbReference type="PROSITE" id="PS50850">
    <property type="entry name" value="MFS"/>
    <property type="match status" value="1"/>
</dbReference>
<dbReference type="InterPro" id="IPR005275">
    <property type="entry name" value="Lfuc_symporter_FucP"/>
</dbReference>
<dbReference type="InterPro" id="IPR020846">
    <property type="entry name" value="MFS_dom"/>
</dbReference>
<evidence type="ECO:0000256" key="3">
    <source>
        <dbReference type="ARBA" id="ARBA00022692"/>
    </source>
</evidence>
<proteinExistence type="predicted"/>
<dbReference type="InterPro" id="IPR011701">
    <property type="entry name" value="MFS"/>
</dbReference>
<dbReference type="NCBIfam" id="TIGR00885">
    <property type="entry name" value="fucP"/>
    <property type="match status" value="1"/>
</dbReference>
<dbReference type="Gene3D" id="1.20.1250.20">
    <property type="entry name" value="MFS general substrate transporter like domains"/>
    <property type="match status" value="2"/>
</dbReference>
<evidence type="ECO:0000256" key="4">
    <source>
        <dbReference type="ARBA" id="ARBA00022989"/>
    </source>
</evidence>
<feature type="transmembrane region" description="Helical" evidence="6">
    <location>
        <begin position="333"/>
        <end position="355"/>
    </location>
</feature>
<name>A0ABU9Y7C3_9SPHN</name>
<feature type="transmembrane region" description="Helical" evidence="6">
    <location>
        <begin position="393"/>
        <end position="413"/>
    </location>
</feature>